<feature type="compositionally biased region" description="Basic residues" evidence="3">
    <location>
        <begin position="90"/>
        <end position="108"/>
    </location>
</feature>
<keyword evidence="6" id="KW-1185">Reference proteome</keyword>
<evidence type="ECO:0000256" key="3">
    <source>
        <dbReference type="SAM" id="MobiDB-lite"/>
    </source>
</evidence>
<dbReference type="GeneID" id="13885359"/>
<keyword evidence="2" id="KW-0539">Nucleus</keyword>
<dbReference type="RefSeq" id="XP_003956575.1">
    <property type="nucleotide sequence ID" value="XM_003956526.1"/>
</dbReference>
<evidence type="ECO:0000313" key="6">
    <source>
        <dbReference type="Proteomes" id="UP000005220"/>
    </source>
</evidence>
<sequence>MNANSDSELNDNSHALDLASASSPKDGALQNIDSVTEQEVMTQKESTVSGPKSAADDTADEAAAMGLRRSRRVPKPRTDLDKDFFEAPVKRKYTKSKNKSKVKGKKKGKDNQGAATKDNLPGKDKITKKAPIQKNISSTPTPSIESQEPSLTEANWASNAPLLSSDFKTHQSVLSRLKSPNMKALPYGGDVMKVMTFINKFSFFLYPEILSLSFQDFEIGLDLYPSDIKDISADWSDIQFRKVLYQDYIPVKDIIKSQDKMNLLFISFLHLLFKDSRKAFEPISAEDFSPSLIKTYKPLVEKLRTNAPEWGYPLEWKTTYSGDPTKPELAYFDTDDTGFPVDPKNPEILTPNVYTWAQKAPLPFDSDPLFTPGLEDEGILALSPGDRIVLFRALIDWCTSQSLMIHNEIYHLSHPKRDPPFGIQTHHVARYFLEGPEVTFNYFKKLCTLVQARYEIRSKKKHFKKQLQEGKKEDFSKKLKLLNEIKETLNITPKEEKGDLVISLYDKWCKLFEGELMDNPLSDPYQDPIYKLRSQEFFVGRIPHMGDFYIPRLHTYSGSSTMTTFTDLRSLKDLLEKFKTKEYNVHTYFENNGQNLSSQFKLLYHDTPSLLRDIAKGSSTTRKVYWYEMCHDTKTLKDFIKLLDYKIVRPVDKDIQKDEIAINTPEPKNSNTSQLINTHPLPKDARYNTARNKLSVLKNFLDELYYILLSYEELREQYADMKPGRRQLRRLKRQANYDVSYDSDEDYNEISTDEFEYQRNKRTRSN</sequence>
<proteinExistence type="predicted"/>
<dbReference type="GO" id="GO:0036436">
    <property type="term" value="C:Isw1a complex"/>
    <property type="evidence" value="ECO:0007669"/>
    <property type="project" value="EnsemblFungi"/>
</dbReference>
<dbReference type="GO" id="GO:0031491">
    <property type="term" value="F:nucleosome binding"/>
    <property type="evidence" value="ECO:0007669"/>
    <property type="project" value="EnsemblFungi"/>
</dbReference>
<dbReference type="GO" id="GO:0006338">
    <property type="term" value="P:chromatin remodeling"/>
    <property type="evidence" value="ECO:0007669"/>
    <property type="project" value="EnsemblFungi"/>
</dbReference>
<feature type="region of interest" description="Disordered" evidence="3">
    <location>
        <begin position="1"/>
        <end position="151"/>
    </location>
</feature>
<dbReference type="Pfam" id="PF15612">
    <property type="entry name" value="WHIM1"/>
    <property type="match status" value="1"/>
</dbReference>
<dbReference type="HOGENOM" id="CLU_014696_0_0_1"/>
<accession>H2ASU0</accession>
<comment type="subcellular location">
    <subcellularLocation>
        <location evidence="1">Nucleus</location>
    </subcellularLocation>
</comment>
<dbReference type="GO" id="GO:0007062">
    <property type="term" value="P:sister chromatid cohesion"/>
    <property type="evidence" value="ECO:0007669"/>
    <property type="project" value="EnsemblFungi"/>
</dbReference>
<evidence type="ECO:0000256" key="2">
    <source>
        <dbReference type="ARBA" id="ARBA00023242"/>
    </source>
</evidence>
<evidence type="ECO:0000259" key="4">
    <source>
        <dbReference type="Pfam" id="PF15612"/>
    </source>
</evidence>
<dbReference type="InterPro" id="IPR028942">
    <property type="entry name" value="WHIM1_dom"/>
</dbReference>
<gene>
    <name evidence="5" type="primary">KAFR0C04490</name>
    <name evidence="5" type="ORF">KAFR_0C04490</name>
</gene>
<dbReference type="eggNOG" id="ENOG502QVSC">
    <property type="taxonomic scope" value="Eukaryota"/>
</dbReference>
<dbReference type="FunCoup" id="H2ASU0">
    <property type="interactions" value="291"/>
</dbReference>
<name>H2ASU0_KAZAF</name>
<feature type="region of interest" description="Disordered" evidence="3">
    <location>
        <begin position="662"/>
        <end position="684"/>
    </location>
</feature>
<dbReference type="STRING" id="1071382.H2ASU0"/>
<dbReference type="KEGG" id="kaf:KAFR_0C04490"/>
<evidence type="ECO:0000256" key="1">
    <source>
        <dbReference type="ARBA" id="ARBA00004123"/>
    </source>
</evidence>
<feature type="compositionally biased region" description="Polar residues" evidence="3">
    <location>
        <begin position="1"/>
        <end position="13"/>
    </location>
</feature>
<feature type="domain" description="WHIM1" evidence="4">
    <location>
        <begin position="366"/>
        <end position="410"/>
    </location>
</feature>
<organism evidence="5 6">
    <name type="scientific">Kazachstania africana (strain ATCC 22294 / BCRC 22015 / CBS 2517 / CECT 1963 / NBRC 1671 / NRRL Y-8276)</name>
    <name type="common">Yeast</name>
    <name type="synonym">Kluyveromyces africanus</name>
    <dbReference type="NCBI Taxonomy" id="1071382"/>
    <lineage>
        <taxon>Eukaryota</taxon>
        <taxon>Fungi</taxon>
        <taxon>Dikarya</taxon>
        <taxon>Ascomycota</taxon>
        <taxon>Saccharomycotina</taxon>
        <taxon>Saccharomycetes</taxon>
        <taxon>Saccharomycetales</taxon>
        <taxon>Saccharomycetaceae</taxon>
        <taxon>Kazachstania</taxon>
    </lineage>
</organism>
<feature type="compositionally biased region" description="Polar residues" evidence="3">
    <location>
        <begin position="31"/>
        <end position="50"/>
    </location>
</feature>
<feature type="compositionally biased region" description="Polar residues" evidence="3">
    <location>
        <begin position="666"/>
        <end position="677"/>
    </location>
</feature>
<dbReference type="OrthoDB" id="349045at2759"/>
<reference evidence="5 6" key="1">
    <citation type="journal article" date="2011" name="Proc. Natl. Acad. Sci. U.S.A.">
        <title>Evolutionary erosion of yeast sex chromosomes by mating-type switching accidents.</title>
        <authorList>
            <person name="Gordon J.L."/>
            <person name="Armisen D."/>
            <person name="Proux-Wera E."/>
            <person name="Oheigeartaigh S.S."/>
            <person name="Byrne K.P."/>
            <person name="Wolfe K.H."/>
        </authorList>
    </citation>
    <scope>NUCLEOTIDE SEQUENCE [LARGE SCALE GENOMIC DNA]</scope>
    <source>
        <strain evidence="6">ATCC 22294 / BCRC 22015 / CBS 2517 / CECT 1963 / NBRC 1671 / NRRL Y-8276</strain>
    </source>
</reference>
<dbReference type="GO" id="GO:0003677">
    <property type="term" value="F:DNA binding"/>
    <property type="evidence" value="ECO:0007669"/>
    <property type="project" value="EnsemblFungi"/>
</dbReference>
<dbReference type="EMBL" id="HE650823">
    <property type="protein sequence ID" value="CCF57440.1"/>
    <property type="molecule type" value="Genomic_DNA"/>
</dbReference>
<dbReference type="InParanoid" id="H2ASU0"/>
<dbReference type="Proteomes" id="UP000005220">
    <property type="component" value="Chromosome 3"/>
</dbReference>
<dbReference type="GO" id="GO:0016887">
    <property type="term" value="F:ATP hydrolysis activity"/>
    <property type="evidence" value="ECO:0007669"/>
    <property type="project" value="EnsemblFungi"/>
</dbReference>
<feature type="compositionally biased region" description="Polar residues" evidence="3">
    <location>
        <begin position="134"/>
        <end position="151"/>
    </location>
</feature>
<evidence type="ECO:0000313" key="5">
    <source>
        <dbReference type="EMBL" id="CCF57440.1"/>
    </source>
</evidence>
<protein>
    <recommendedName>
        <fullName evidence="4">WHIM1 domain-containing protein</fullName>
    </recommendedName>
</protein>
<dbReference type="AlphaFoldDB" id="H2ASU0"/>
<feature type="compositionally biased region" description="Basic and acidic residues" evidence="3">
    <location>
        <begin position="76"/>
        <end position="89"/>
    </location>
</feature>